<evidence type="ECO:0000313" key="8">
    <source>
        <dbReference type="Proteomes" id="UP000218811"/>
    </source>
</evidence>
<evidence type="ECO:0000256" key="5">
    <source>
        <dbReference type="ARBA" id="ARBA00023136"/>
    </source>
</evidence>
<evidence type="ECO:0000313" key="7">
    <source>
        <dbReference type="EMBL" id="PCH36561.1"/>
    </source>
</evidence>
<dbReference type="PANTHER" id="PTHR43791:SF36">
    <property type="entry name" value="TRANSPORTER, PUTATIVE (AFU_ORTHOLOGUE AFUA_6G08340)-RELATED"/>
    <property type="match status" value="1"/>
</dbReference>
<dbReference type="EMBL" id="KB467887">
    <property type="protein sequence ID" value="PCH36561.1"/>
    <property type="molecule type" value="Genomic_DNA"/>
</dbReference>
<reference evidence="7 8" key="1">
    <citation type="journal article" date="2012" name="Science">
        <title>The Paleozoic origin of enzymatic lignin decomposition reconstructed from 31 fungal genomes.</title>
        <authorList>
            <person name="Floudas D."/>
            <person name="Binder M."/>
            <person name="Riley R."/>
            <person name="Barry K."/>
            <person name="Blanchette R.A."/>
            <person name="Henrissat B."/>
            <person name="Martinez A.T."/>
            <person name="Otillar R."/>
            <person name="Spatafora J.W."/>
            <person name="Yadav J.S."/>
            <person name="Aerts A."/>
            <person name="Benoit I."/>
            <person name="Boyd A."/>
            <person name="Carlson A."/>
            <person name="Copeland A."/>
            <person name="Coutinho P.M."/>
            <person name="de Vries R.P."/>
            <person name="Ferreira P."/>
            <person name="Findley K."/>
            <person name="Foster B."/>
            <person name="Gaskell J."/>
            <person name="Glotzer D."/>
            <person name="Gorecki P."/>
            <person name="Heitman J."/>
            <person name="Hesse C."/>
            <person name="Hori C."/>
            <person name="Igarashi K."/>
            <person name="Jurgens J.A."/>
            <person name="Kallen N."/>
            <person name="Kersten P."/>
            <person name="Kohler A."/>
            <person name="Kuees U."/>
            <person name="Kumar T.K.A."/>
            <person name="Kuo A."/>
            <person name="LaButti K."/>
            <person name="Larrondo L.F."/>
            <person name="Lindquist E."/>
            <person name="Ling A."/>
            <person name="Lombard V."/>
            <person name="Lucas S."/>
            <person name="Lundell T."/>
            <person name="Martin R."/>
            <person name="McLaughlin D.J."/>
            <person name="Morgenstern I."/>
            <person name="Morin E."/>
            <person name="Murat C."/>
            <person name="Nagy L.G."/>
            <person name="Nolan M."/>
            <person name="Ohm R.A."/>
            <person name="Patyshakuliyeva A."/>
            <person name="Rokas A."/>
            <person name="Ruiz-Duenas F.J."/>
            <person name="Sabat G."/>
            <person name="Salamov A."/>
            <person name="Samejima M."/>
            <person name="Schmutz J."/>
            <person name="Slot J.C."/>
            <person name="St John F."/>
            <person name="Stenlid J."/>
            <person name="Sun H."/>
            <person name="Sun S."/>
            <person name="Syed K."/>
            <person name="Tsang A."/>
            <person name="Wiebenga A."/>
            <person name="Young D."/>
            <person name="Pisabarro A."/>
            <person name="Eastwood D.C."/>
            <person name="Martin F."/>
            <person name="Cullen D."/>
            <person name="Grigoriev I.V."/>
            <person name="Hibbett D.S."/>
        </authorList>
    </citation>
    <scope>NUCLEOTIDE SEQUENCE [LARGE SCALE GENOMIC DNA]</scope>
    <source>
        <strain evidence="7 8">MD-104</strain>
    </source>
</reference>
<proteinExistence type="predicted"/>
<dbReference type="PANTHER" id="PTHR43791">
    <property type="entry name" value="PERMEASE-RELATED"/>
    <property type="match status" value="1"/>
</dbReference>
<dbReference type="OrthoDB" id="2985014at2759"/>
<keyword evidence="2" id="KW-0813">Transport</keyword>
<sequence length="412" mass="45810">MLKYPDSINIDEKKTPVIEQHSPADSISTPDSILVDIHVRQAIERELVRLLDTRLLPTIIVIYLLNYIDCVAITSARLQGLEQDLNLTELQYNTVIAILYTSYVPFQIPSNMLTEDFAGIMACRLFIGLPEELSFRGAIVFGGSLISNAFGSGCITICVGIVSIFLLPDYVRLAEDAGEADEDGTHESALIGLKLALKDPKVPIIALMCCSQLLGLGFINFFPTLARPPWILATIVCAVNAWNADRTGERFFHQCWPWWVVIVGYIIGSTTMSVGGRYVTMFLMAMGYAGFALTLVWVSNAIPRPPAKRSAAIGIVNGCGNLGNLIASYTWQSQWGPDYHQSMYIGIGALAFATFLSFVVRCMLIRQNKQLEHDELEDIAGAKRERMEEASRLEGLTFEEALERKKGFRYLY</sequence>
<dbReference type="GO" id="GO:0022857">
    <property type="term" value="F:transmembrane transporter activity"/>
    <property type="evidence" value="ECO:0007669"/>
    <property type="project" value="TreeGrafter"/>
</dbReference>
<name>A0A2H3J3L7_WOLCO</name>
<organism evidence="7 8">
    <name type="scientific">Wolfiporia cocos (strain MD-104)</name>
    <name type="common">Brown rot fungus</name>
    <dbReference type="NCBI Taxonomy" id="742152"/>
    <lineage>
        <taxon>Eukaryota</taxon>
        <taxon>Fungi</taxon>
        <taxon>Dikarya</taxon>
        <taxon>Basidiomycota</taxon>
        <taxon>Agaricomycotina</taxon>
        <taxon>Agaricomycetes</taxon>
        <taxon>Polyporales</taxon>
        <taxon>Phaeolaceae</taxon>
        <taxon>Wolfiporia</taxon>
    </lineage>
</organism>
<dbReference type="Proteomes" id="UP000218811">
    <property type="component" value="Unassembled WGS sequence"/>
</dbReference>
<feature type="transmembrane region" description="Helical" evidence="6">
    <location>
        <begin position="138"/>
        <end position="167"/>
    </location>
</feature>
<evidence type="ECO:0000256" key="3">
    <source>
        <dbReference type="ARBA" id="ARBA00022692"/>
    </source>
</evidence>
<evidence type="ECO:0000256" key="2">
    <source>
        <dbReference type="ARBA" id="ARBA00022448"/>
    </source>
</evidence>
<dbReference type="GO" id="GO:0016020">
    <property type="term" value="C:membrane"/>
    <property type="evidence" value="ECO:0007669"/>
    <property type="project" value="UniProtKB-SubCell"/>
</dbReference>
<dbReference type="STRING" id="742152.A0A2H3J3L7"/>
<keyword evidence="5 6" id="KW-0472">Membrane</keyword>
<dbReference type="Gene3D" id="1.20.1250.20">
    <property type="entry name" value="MFS general substrate transporter like domains"/>
    <property type="match status" value="2"/>
</dbReference>
<evidence type="ECO:0000256" key="4">
    <source>
        <dbReference type="ARBA" id="ARBA00022989"/>
    </source>
</evidence>
<accession>A0A2H3J3L7</accession>
<feature type="transmembrane region" description="Helical" evidence="6">
    <location>
        <begin position="281"/>
        <end position="299"/>
    </location>
</feature>
<comment type="subcellular location">
    <subcellularLocation>
        <location evidence="1">Membrane</location>
        <topology evidence="1">Multi-pass membrane protein</topology>
    </subcellularLocation>
</comment>
<evidence type="ECO:0000256" key="1">
    <source>
        <dbReference type="ARBA" id="ARBA00004141"/>
    </source>
</evidence>
<keyword evidence="8" id="KW-1185">Reference proteome</keyword>
<feature type="transmembrane region" description="Helical" evidence="6">
    <location>
        <begin position="202"/>
        <end position="222"/>
    </location>
</feature>
<evidence type="ECO:0000256" key="6">
    <source>
        <dbReference type="SAM" id="Phobius"/>
    </source>
</evidence>
<gene>
    <name evidence="7" type="ORF">WOLCODRAFT_82454</name>
</gene>
<feature type="transmembrane region" description="Helical" evidence="6">
    <location>
        <begin position="256"/>
        <end position="275"/>
    </location>
</feature>
<keyword evidence="3 6" id="KW-0812">Transmembrane</keyword>
<protein>
    <submittedName>
        <fullName evidence="7">MFS general substrate transporter</fullName>
    </submittedName>
</protein>
<feature type="transmembrane region" description="Helical" evidence="6">
    <location>
        <begin position="311"/>
        <end position="331"/>
    </location>
</feature>
<keyword evidence="4 6" id="KW-1133">Transmembrane helix</keyword>
<feature type="transmembrane region" description="Helical" evidence="6">
    <location>
        <begin position="343"/>
        <end position="364"/>
    </location>
</feature>
<dbReference type="InterPro" id="IPR036259">
    <property type="entry name" value="MFS_trans_sf"/>
</dbReference>
<dbReference type="SUPFAM" id="SSF103473">
    <property type="entry name" value="MFS general substrate transporter"/>
    <property type="match status" value="1"/>
</dbReference>
<dbReference type="AlphaFoldDB" id="A0A2H3J3L7"/>